<evidence type="ECO:0000313" key="6">
    <source>
        <dbReference type="Proteomes" id="UP000734854"/>
    </source>
</evidence>
<dbReference type="EMBL" id="JACMSC010000016">
    <property type="protein sequence ID" value="KAG6481985.1"/>
    <property type="molecule type" value="Genomic_DNA"/>
</dbReference>
<reference evidence="5 6" key="1">
    <citation type="submission" date="2020-08" db="EMBL/GenBank/DDBJ databases">
        <title>Plant Genome Project.</title>
        <authorList>
            <person name="Zhang R.-G."/>
        </authorList>
    </citation>
    <scope>NUCLEOTIDE SEQUENCE [LARGE SCALE GENOMIC DNA]</scope>
    <source>
        <tissue evidence="5">Rhizome</tissue>
    </source>
</reference>
<feature type="region of interest" description="Disordered" evidence="4">
    <location>
        <begin position="78"/>
        <end position="167"/>
    </location>
</feature>
<keyword evidence="3" id="KW-0539">Nucleus</keyword>
<dbReference type="InterPro" id="IPR031425">
    <property type="entry name" value="NPR1/NH1-interacting"/>
</dbReference>
<dbReference type="InterPro" id="IPR034577">
    <property type="entry name" value="NIMIN-2"/>
</dbReference>
<dbReference type="GO" id="GO:0010112">
    <property type="term" value="P:regulation of systemic acquired resistance"/>
    <property type="evidence" value="ECO:0007669"/>
    <property type="project" value="InterPro"/>
</dbReference>
<evidence type="ECO:0000256" key="2">
    <source>
        <dbReference type="ARBA" id="ARBA00009937"/>
    </source>
</evidence>
<accession>A0A8J5FC59</accession>
<protein>
    <recommendedName>
        <fullName evidence="7">Protein NEGATIVE REGULATOR OF RESISTANCE</fullName>
    </recommendedName>
</protein>
<gene>
    <name evidence="5" type="ORF">ZIOFF_058609</name>
</gene>
<comment type="subcellular location">
    <subcellularLocation>
        <location evidence="1">Nucleus</location>
    </subcellularLocation>
</comment>
<dbReference type="Pfam" id="PF15699">
    <property type="entry name" value="NPR1_interact"/>
    <property type="match status" value="1"/>
</dbReference>
<dbReference type="GO" id="GO:0005634">
    <property type="term" value="C:nucleus"/>
    <property type="evidence" value="ECO:0007669"/>
    <property type="project" value="UniProtKB-SubCell"/>
</dbReference>
<comment type="caution">
    <text evidence="5">The sequence shown here is derived from an EMBL/GenBank/DDBJ whole genome shotgun (WGS) entry which is preliminary data.</text>
</comment>
<evidence type="ECO:0008006" key="7">
    <source>
        <dbReference type="Google" id="ProtNLM"/>
    </source>
</evidence>
<dbReference type="PANTHER" id="PTHR35735:SF8">
    <property type="entry name" value="PROTEIN NIM1-INTERACTING 2"/>
    <property type="match status" value="1"/>
</dbReference>
<evidence type="ECO:0000256" key="4">
    <source>
        <dbReference type="SAM" id="MobiDB-lite"/>
    </source>
</evidence>
<dbReference type="Proteomes" id="UP000734854">
    <property type="component" value="Unassembled WGS sequence"/>
</dbReference>
<keyword evidence="6" id="KW-1185">Reference proteome</keyword>
<feature type="compositionally biased region" description="Basic and acidic residues" evidence="4">
    <location>
        <begin position="120"/>
        <end position="138"/>
    </location>
</feature>
<feature type="compositionally biased region" description="Basic and acidic residues" evidence="4">
    <location>
        <begin position="85"/>
        <end position="101"/>
    </location>
</feature>
<feature type="region of interest" description="Disordered" evidence="4">
    <location>
        <begin position="24"/>
        <end position="58"/>
    </location>
</feature>
<dbReference type="PANTHER" id="PTHR35735">
    <property type="entry name" value="PROTEIN NIM1-INTERACTING 2"/>
    <property type="match status" value="1"/>
</dbReference>
<evidence type="ECO:0000256" key="1">
    <source>
        <dbReference type="ARBA" id="ARBA00004123"/>
    </source>
</evidence>
<name>A0A8J5FC59_ZINOF</name>
<organism evidence="5 6">
    <name type="scientific">Zingiber officinale</name>
    <name type="common">Ginger</name>
    <name type="synonym">Amomum zingiber</name>
    <dbReference type="NCBI Taxonomy" id="94328"/>
    <lineage>
        <taxon>Eukaryota</taxon>
        <taxon>Viridiplantae</taxon>
        <taxon>Streptophyta</taxon>
        <taxon>Embryophyta</taxon>
        <taxon>Tracheophyta</taxon>
        <taxon>Spermatophyta</taxon>
        <taxon>Magnoliopsida</taxon>
        <taxon>Liliopsida</taxon>
        <taxon>Zingiberales</taxon>
        <taxon>Zingiberaceae</taxon>
        <taxon>Zingiber</taxon>
    </lineage>
</organism>
<sequence>MILPDALYFSPSPTTASIMEIAAAERRRRKREPGDAVGAERPAARRRSATTEDVTDDEVEEFFAILSRMREATRLLAPSAAAGREAAKAESAPRWRPAFEREDFEEAGAAESASRRRDRRSVASEGWERSRKAAAEREDGYDEEERVAENGTAGRSLDLNEEPAGDE</sequence>
<evidence type="ECO:0000256" key="3">
    <source>
        <dbReference type="ARBA" id="ARBA00023242"/>
    </source>
</evidence>
<comment type="similarity">
    <text evidence="2">Belongs to the NPR1-interactor family.</text>
</comment>
<proteinExistence type="inferred from homology"/>
<evidence type="ECO:0000313" key="5">
    <source>
        <dbReference type="EMBL" id="KAG6481985.1"/>
    </source>
</evidence>
<dbReference type="AlphaFoldDB" id="A0A8J5FC59"/>